<dbReference type="SMART" id="SM00747">
    <property type="entry name" value="CFEM"/>
    <property type="match status" value="1"/>
</dbReference>
<evidence type="ECO:0000256" key="9">
    <source>
        <dbReference type="ARBA" id="ARBA00022989"/>
    </source>
</evidence>
<feature type="domain" description="CFEM" evidence="17">
    <location>
        <begin position="14"/>
        <end position="132"/>
    </location>
</feature>
<proteinExistence type="inferred from homology"/>
<keyword evidence="14" id="KW-0479">Metal-binding</keyword>
<dbReference type="PANTHER" id="PTHR33048:SF160">
    <property type="entry name" value="SAT4 FAMILY MEMBRANE PROTEIN"/>
    <property type="match status" value="1"/>
</dbReference>
<name>A0A3M7BCL3_HORWE</name>
<feature type="signal peptide" evidence="16">
    <location>
        <begin position="1"/>
        <end position="21"/>
    </location>
</feature>
<feature type="transmembrane region" description="Helical" evidence="15">
    <location>
        <begin position="259"/>
        <end position="281"/>
    </location>
</feature>
<feature type="disulfide bond" evidence="14">
    <location>
        <begin position="56"/>
        <end position="63"/>
    </location>
</feature>
<dbReference type="Proteomes" id="UP000276864">
    <property type="component" value="Unassembled WGS sequence"/>
</dbReference>
<dbReference type="AlphaFoldDB" id="A0A3M7BCL3"/>
<feature type="transmembrane region" description="Helical" evidence="15">
    <location>
        <begin position="159"/>
        <end position="178"/>
    </location>
</feature>
<dbReference type="EMBL" id="QWIM01000227">
    <property type="protein sequence ID" value="RMY37573.1"/>
    <property type="molecule type" value="Genomic_DNA"/>
</dbReference>
<reference evidence="18 19" key="1">
    <citation type="journal article" date="2018" name="BMC Genomics">
        <title>Genomic evidence for intraspecific hybridization in a clonal and extremely halotolerant yeast.</title>
        <authorList>
            <person name="Gostincar C."/>
            <person name="Stajich J.E."/>
            <person name="Zupancic J."/>
            <person name="Zalar P."/>
            <person name="Gunde-Cimerman N."/>
        </authorList>
    </citation>
    <scope>NUCLEOTIDE SEQUENCE [LARGE SCALE GENOMIC DNA]</scope>
    <source>
        <strain evidence="18 19">EXF-6651</strain>
    </source>
</reference>
<organism evidence="18 19">
    <name type="scientific">Hortaea werneckii</name>
    <name type="common">Black yeast</name>
    <name type="synonym">Cladosporium werneckii</name>
    <dbReference type="NCBI Taxonomy" id="91943"/>
    <lineage>
        <taxon>Eukaryota</taxon>
        <taxon>Fungi</taxon>
        <taxon>Dikarya</taxon>
        <taxon>Ascomycota</taxon>
        <taxon>Pezizomycotina</taxon>
        <taxon>Dothideomycetes</taxon>
        <taxon>Dothideomycetidae</taxon>
        <taxon>Mycosphaerellales</taxon>
        <taxon>Teratosphaeriaceae</taxon>
        <taxon>Hortaea</taxon>
    </lineage>
</organism>
<feature type="disulfide bond" evidence="14">
    <location>
        <begin position="46"/>
        <end position="77"/>
    </location>
</feature>
<dbReference type="InterPro" id="IPR049326">
    <property type="entry name" value="Rhodopsin_dom_fungi"/>
</dbReference>
<comment type="caution">
    <text evidence="18">The sequence shown here is derived from an EMBL/GenBank/DDBJ whole genome shotgun (WGS) entry which is preliminary data.</text>
</comment>
<feature type="transmembrane region" description="Helical" evidence="15">
    <location>
        <begin position="129"/>
        <end position="147"/>
    </location>
</feature>
<evidence type="ECO:0000313" key="18">
    <source>
        <dbReference type="EMBL" id="RMY37573.1"/>
    </source>
</evidence>
<evidence type="ECO:0000256" key="10">
    <source>
        <dbReference type="ARBA" id="ARBA00023136"/>
    </source>
</evidence>
<keyword evidence="11 14" id="KW-1015">Disulfide bond</keyword>
<dbReference type="InterPro" id="IPR052337">
    <property type="entry name" value="SAT4-like"/>
</dbReference>
<dbReference type="PROSITE" id="PS52012">
    <property type="entry name" value="CFEM"/>
    <property type="match status" value="1"/>
</dbReference>
<comment type="subcellular location">
    <subcellularLocation>
        <location evidence="2">Membrane</location>
        <topology evidence="2">Lipid-anchor</topology>
        <topology evidence="2">GPI-anchor</topology>
    </subcellularLocation>
    <subcellularLocation>
        <location evidence="1">Membrane</location>
        <topology evidence="1">Multi-pass membrane protein</topology>
    </subcellularLocation>
    <subcellularLocation>
        <location evidence="3">Secreted</location>
    </subcellularLocation>
</comment>
<evidence type="ECO:0000256" key="1">
    <source>
        <dbReference type="ARBA" id="ARBA00004141"/>
    </source>
</evidence>
<evidence type="ECO:0000256" key="16">
    <source>
        <dbReference type="SAM" id="SignalP"/>
    </source>
</evidence>
<keyword evidence="12" id="KW-0449">Lipoprotein</keyword>
<feature type="transmembrane region" description="Helical" evidence="15">
    <location>
        <begin position="306"/>
        <end position="328"/>
    </location>
</feature>
<sequence>MRLFSYFTALLPVSGVVPVLSLENSVGPDQKLLQLLQELPTCAVNCLMTLAPQSACPMNDIKCLCSNQELQSQVQTCLASSCTIRQILSVHFRIMHINLSANKFIATKKQQSILCDAPIRDDASLTRRATWPLFGIALFSVIFRFLARSRFLEGPGFGWDDWTILIALGLLVAASGLLDQSEYTIFSRVGELRADLRSVTRIGLGKDTWMLEPQHITDVLYMFFVLEFVYIGILVITKISILLLYLRIFPSTVSTWFRVNIWVVIGLCSAYCLSMWFSILFECDPICYNWTRWDGEHEGKCINARALIYSSSSINIVLDLMVFFLPFPKLMKLEVSVRKKIGICLTFVLGLFVTICSAVRLQYLVRWGDSKNPTWDYNPIAIWSAVEGNVSIICCCLPAMAGPIKKALQRIRRRRSSYVEFPDSTRSSYGIVKNVKPHDQLGDMSKAPTMQSKLQVSAVYGDPVDSQQMKEEEGVQKELQMFSNGYPHSVYTETW</sequence>
<keyword evidence="14" id="KW-0349">Heme</keyword>
<evidence type="ECO:0000256" key="11">
    <source>
        <dbReference type="ARBA" id="ARBA00023157"/>
    </source>
</evidence>
<dbReference type="PANTHER" id="PTHR33048">
    <property type="entry name" value="PTH11-LIKE INTEGRAL MEMBRANE PROTEIN (AFU_ORTHOLOGUE AFUA_5G11245)"/>
    <property type="match status" value="1"/>
</dbReference>
<feature type="transmembrane region" description="Helical" evidence="15">
    <location>
        <begin position="219"/>
        <end position="247"/>
    </location>
</feature>
<keyword evidence="6" id="KW-0325">Glycoprotein</keyword>
<dbReference type="Pfam" id="PF20684">
    <property type="entry name" value="Fung_rhodopsin"/>
    <property type="match status" value="1"/>
</dbReference>
<evidence type="ECO:0000256" key="8">
    <source>
        <dbReference type="ARBA" id="ARBA00022729"/>
    </source>
</evidence>
<evidence type="ECO:0000256" key="6">
    <source>
        <dbReference type="ARBA" id="ARBA00022622"/>
    </source>
</evidence>
<evidence type="ECO:0000256" key="5">
    <source>
        <dbReference type="ARBA" id="ARBA00022525"/>
    </source>
</evidence>
<dbReference type="GO" id="GO:0046872">
    <property type="term" value="F:metal ion binding"/>
    <property type="evidence" value="ECO:0007669"/>
    <property type="project" value="UniProtKB-UniRule"/>
</dbReference>
<dbReference type="VEuPathDB" id="FungiDB:BTJ68_02438"/>
<evidence type="ECO:0000256" key="4">
    <source>
        <dbReference type="ARBA" id="ARBA00010031"/>
    </source>
</evidence>
<keyword evidence="14" id="KW-0408">Iron</keyword>
<evidence type="ECO:0000256" key="14">
    <source>
        <dbReference type="PROSITE-ProRule" id="PRU01356"/>
    </source>
</evidence>
<evidence type="ECO:0000256" key="7">
    <source>
        <dbReference type="ARBA" id="ARBA00022692"/>
    </source>
</evidence>
<feature type="disulfide bond" evidence="14">
    <location>
        <begin position="42"/>
        <end position="82"/>
    </location>
</feature>
<evidence type="ECO:0000259" key="17">
    <source>
        <dbReference type="PROSITE" id="PS52012"/>
    </source>
</evidence>
<keyword evidence="8 16" id="KW-0732">Signal</keyword>
<comment type="similarity">
    <text evidence="4">Belongs to the RBT5 family.</text>
</comment>
<keyword evidence="7 15" id="KW-0812">Transmembrane</keyword>
<accession>A0A3M7BCL3</accession>
<evidence type="ECO:0000256" key="15">
    <source>
        <dbReference type="SAM" id="Phobius"/>
    </source>
</evidence>
<dbReference type="InterPro" id="IPR008427">
    <property type="entry name" value="Extracellular_membr_CFEM_dom"/>
</dbReference>
<evidence type="ECO:0000256" key="3">
    <source>
        <dbReference type="ARBA" id="ARBA00004613"/>
    </source>
</evidence>
<gene>
    <name evidence="18" type="ORF">D0866_03177</name>
</gene>
<evidence type="ECO:0000313" key="19">
    <source>
        <dbReference type="Proteomes" id="UP000276864"/>
    </source>
</evidence>
<comment type="caution">
    <text evidence="14">Lacks conserved residue(s) required for the propagation of feature annotation.</text>
</comment>
<dbReference type="Pfam" id="PF05730">
    <property type="entry name" value="CFEM"/>
    <property type="match status" value="1"/>
</dbReference>
<protein>
    <recommendedName>
        <fullName evidence="17">CFEM domain-containing protein</fullName>
    </recommendedName>
</protein>
<feature type="chain" id="PRO_5018287548" description="CFEM domain-containing protein" evidence="16">
    <location>
        <begin position="22"/>
        <end position="495"/>
    </location>
</feature>
<comment type="similarity">
    <text evidence="13">Belongs to the SAT4 family.</text>
</comment>
<feature type="binding site" description="axial binding residue" evidence="14">
    <location>
        <position position="60"/>
    </location>
    <ligand>
        <name>heme</name>
        <dbReference type="ChEBI" id="CHEBI:30413"/>
    </ligand>
    <ligandPart>
        <name>Fe</name>
        <dbReference type="ChEBI" id="CHEBI:18248"/>
    </ligandPart>
</feature>
<keyword evidence="10 15" id="KW-0472">Membrane</keyword>
<evidence type="ECO:0000256" key="12">
    <source>
        <dbReference type="ARBA" id="ARBA00023288"/>
    </source>
</evidence>
<dbReference type="GO" id="GO:0005576">
    <property type="term" value="C:extracellular region"/>
    <property type="evidence" value="ECO:0007669"/>
    <property type="project" value="UniProtKB-SubCell"/>
</dbReference>
<keyword evidence="6" id="KW-0336">GPI-anchor</keyword>
<keyword evidence="9 15" id="KW-1133">Transmembrane helix</keyword>
<keyword evidence="5" id="KW-0964">Secreted</keyword>
<feature type="transmembrane region" description="Helical" evidence="15">
    <location>
        <begin position="340"/>
        <end position="360"/>
    </location>
</feature>
<feature type="transmembrane region" description="Helical" evidence="15">
    <location>
        <begin position="380"/>
        <end position="404"/>
    </location>
</feature>
<dbReference type="GO" id="GO:0098552">
    <property type="term" value="C:side of membrane"/>
    <property type="evidence" value="ECO:0007669"/>
    <property type="project" value="UniProtKB-KW"/>
</dbReference>
<evidence type="ECO:0000256" key="2">
    <source>
        <dbReference type="ARBA" id="ARBA00004589"/>
    </source>
</evidence>
<evidence type="ECO:0000256" key="13">
    <source>
        <dbReference type="ARBA" id="ARBA00038359"/>
    </source>
</evidence>